<name>A0A378IGC1_9GAMM</name>
<dbReference type="AlphaFoldDB" id="A0A378IGC1"/>
<evidence type="ECO:0000313" key="3">
    <source>
        <dbReference type="Proteomes" id="UP000054854"/>
    </source>
</evidence>
<dbReference type="RefSeq" id="WP_058463924.1">
    <property type="nucleotide sequence ID" value="NZ_CAAAHQ010000009.1"/>
</dbReference>
<organism evidence="2 4">
    <name type="scientific">Legionella cincinnatiensis</name>
    <dbReference type="NCBI Taxonomy" id="28085"/>
    <lineage>
        <taxon>Bacteria</taxon>
        <taxon>Pseudomonadati</taxon>
        <taxon>Pseudomonadota</taxon>
        <taxon>Gammaproteobacteria</taxon>
        <taxon>Legionellales</taxon>
        <taxon>Legionellaceae</taxon>
        <taxon>Legionella</taxon>
    </lineage>
</organism>
<accession>A0A378IGC1</accession>
<reference evidence="2 4" key="2">
    <citation type="submission" date="2018-06" db="EMBL/GenBank/DDBJ databases">
        <authorList>
            <consortium name="Pathogen Informatics"/>
            <person name="Doyle S."/>
        </authorList>
    </citation>
    <scope>NUCLEOTIDE SEQUENCE [LARGE SCALE GENOMIC DNA]</scope>
    <source>
        <strain evidence="2 4">NCTC12438</strain>
    </source>
</reference>
<gene>
    <name evidence="2" type="primary">ankD</name>
    <name evidence="1" type="ORF">Lcin_0696</name>
    <name evidence="2" type="ORF">NCTC12438_00361</name>
</gene>
<proteinExistence type="predicted"/>
<dbReference type="NCBIfam" id="NF043020">
    <property type="entry name" value="T4SS_AnkD"/>
    <property type="match status" value="1"/>
</dbReference>
<protein>
    <submittedName>
        <fullName evidence="2">Dot/Icm secretion system substrate</fullName>
    </submittedName>
    <submittedName>
        <fullName evidence="1">Substrate of the Dot/Icm secretion system</fullName>
    </submittedName>
</protein>
<dbReference type="Proteomes" id="UP000255316">
    <property type="component" value="Unassembled WGS sequence"/>
</dbReference>
<dbReference type="OrthoDB" id="5652925at2"/>
<sequence>MPELSAPNSTITSHSDMINDKLKEQNAKADQERFMLELFAFLQRKNDLLLQQQFEQLQASLKDIAQDCGYQDLPTALNLAKNARGQTALVKALQDQEFGLANTLLNSGAQYDDQARAEFDIAIDSERGRQALANHTIRSPSSYTPSDPQKLHVVKEYGLVLGVEMTSKDGTPSQRAHIGPAYSLMTKSVADYSKTCTNQPVKDDFKQIANAFNFTNNVSKFQSSHPTGTPEAGKELSKRIQAGEVTTVPVSCKGHAMGLSFAPVANDPNKTYLVFTNRGEGAEKSGKFGTQIYEVDKRDVTPEFINKMMNGHFKGNSHDEIMGNIQRVTKGKEPICHIEQSPQKYDNCSIANARSNIQGILFCQEANRKGGFDKVNKEEVKERYKDFSDDMKSKKVQELAKAITKDPENSDLKALAQGYLDKPGSKFKHHLESVVSEEPSVRMKSP</sequence>
<dbReference type="EMBL" id="LNXX01000007">
    <property type="protein sequence ID" value="KTC91917.1"/>
    <property type="molecule type" value="Genomic_DNA"/>
</dbReference>
<dbReference type="InterPro" id="IPR049968">
    <property type="entry name" value="T4SS_AnkD"/>
</dbReference>
<keyword evidence="3" id="KW-1185">Reference proteome</keyword>
<dbReference type="EMBL" id="UGNX01000001">
    <property type="protein sequence ID" value="STX33782.1"/>
    <property type="molecule type" value="Genomic_DNA"/>
</dbReference>
<evidence type="ECO:0000313" key="2">
    <source>
        <dbReference type="EMBL" id="STX33782.1"/>
    </source>
</evidence>
<reference evidence="1 3" key="1">
    <citation type="submission" date="2015-11" db="EMBL/GenBank/DDBJ databases">
        <title>Genomic analysis of 38 Legionella species identifies large and diverse effector repertoires.</title>
        <authorList>
            <person name="Burstein D."/>
            <person name="Amaro F."/>
            <person name="Zusman T."/>
            <person name="Lifshitz Z."/>
            <person name="Cohen O."/>
            <person name="Gilbert J.A."/>
            <person name="Pupko T."/>
            <person name="Shuman H.A."/>
            <person name="Segal G."/>
        </authorList>
    </citation>
    <scope>NUCLEOTIDE SEQUENCE [LARGE SCALE GENOMIC DNA]</scope>
    <source>
        <strain evidence="1 3">CDC#72-OH-14</strain>
    </source>
</reference>
<evidence type="ECO:0000313" key="1">
    <source>
        <dbReference type="EMBL" id="KTC91917.1"/>
    </source>
</evidence>
<dbReference type="Proteomes" id="UP000054854">
    <property type="component" value="Unassembled WGS sequence"/>
</dbReference>
<evidence type="ECO:0000313" key="4">
    <source>
        <dbReference type="Proteomes" id="UP000255316"/>
    </source>
</evidence>
<dbReference type="STRING" id="28085.Lcin_0696"/>